<organism evidence="2 3">
    <name type="scientific">Morella rubra</name>
    <name type="common">Chinese bayberry</name>
    <dbReference type="NCBI Taxonomy" id="262757"/>
    <lineage>
        <taxon>Eukaryota</taxon>
        <taxon>Viridiplantae</taxon>
        <taxon>Streptophyta</taxon>
        <taxon>Embryophyta</taxon>
        <taxon>Tracheophyta</taxon>
        <taxon>Spermatophyta</taxon>
        <taxon>Magnoliopsida</taxon>
        <taxon>eudicotyledons</taxon>
        <taxon>Gunneridae</taxon>
        <taxon>Pentapetalae</taxon>
        <taxon>rosids</taxon>
        <taxon>fabids</taxon>
        <taxon>Fagales</taxon>
        <taxon>Myricaceae</taxon>
        <taxon>Morella</taxon>
    </lineage>
</organism>
<dbReference type="AlphaFoldDB" id="A0A6A1WNL5"/>
<dbReference type="Proteomes" id="UP000516437">
    <property type="component" value="Chromosome 1"/>
</dbReference>
<gene>
    <name evidence="2" type="ORF">CJ030_MR1G003750</name>
</gene>
<feature type="compositionally biased region" description="Low complexity" evidence="1">
    <location>
        <begin position="208"/>
        <end position="222"/>
    </location>
</feature>
<keyword evidence="3" id="KW-1185">Reference proteome</keyword>
<dbReference type="EMBL" id="RXIC02000019">
    <property type="protein sequence ID" value="KAB1226273.1"/>
    <property type="molecule type" value="Genomic_DNA"/>
</dbReference>
<accession>A0A6A1WNL5</accession>
<evidence type="ECO:0000256" key="1">
    <source>
        <dbReference type="SAM" id="MobiDB-lite"/>
    </source>
</evidence>
<comment type="caution">
    <text evidence="2">The sequence shown here is derived from an EMBL/GenBank/DDBJ whole genome shotgun (WGS) entry which is preliminary data.</text>
</comment>
<feature type="compositionally biased region" description="Basic and acidic residues" evidence="1">
    <location>
        <begin position="223"/>
        <end position="235"/>
    </location>
</feature>
<proteinExistence type="predicted"/>
<evidence type="ECO:0000313" key="3">
    <source>
        <dbReference type="Proteomes" id="UP000516437"/>
    </source>
</evidence>
<reference evidence="2 3" key="1">
    <citation type="journal article" date="2019" name="Plant Biotechnol. J.">
        <title>The red bayberry genome and genetic basis of sex determination.</title>
        <authorList>
            <person name="Jia H.M."/>
            <person name="Jia H.J."/>
            <person name="Cai Q.L."/>
            <person name="Wang Y."/>
            <person name="Zhao H.B."/>
            <person name="Yang W.F."/>
            <person name="Wang G.Y."/>
            <person name="Li Y.H."/>
            <person name="Zhan D.L."/>
            <person name="Shen Y.T."/>
            <person name="Niu Q.F."/>
            <person name="Chang L."/>
            <person name="Qiu J."/>
            <person name="Zhao L."/>
            <person name="Xie H.B."/>
            <person name="Fu W.Y."/>
            <person name="Jin J."/>
            <person name="Li X.W."/>
            <person name="Jiao Y."/>
            <person name="Zhou C.C."/>
            <person name="Tu T."/>
            <person name="Chai C.Y."/>
            <person name="Gao J.L."/>
            <person name="Fan L.J."/>
            <person name="van de Weg E."/>
            <person name="Wang J.Y."/>
            <person name="Gao Z.S."/>
        </authorList>
    </citation>
    <scope>NUCLEOTIDE SEQUENCE [LARGE SCALE GENOMIC DNA]</scope>
    <source>
        <tissue evidence="2">Leaves</tissue>
    </source>
</reference>
<evidence type="ECO:0000313" key="2">
    <source>
        <dbReference type="EMBL" id="KAB1226273.1"/>
    </source>
</evidence>
<feature type="region of interest" description="Disordered" evidence="1">
    <location>
        <begin position="208"/>
        <end position="235"/>
    </location>
</feature>
<name>A0A6A1WNL5_9ROSI</name>
<sequence>MTREERLEQQRVEILSRLVIAEHEVSVVDFEELKYMGRSISDIMDNQGWIGYLKRDDIASVDLRLIGAYPTVEMANKPDAEDIFRTFMGQNVVLVGPFVRQKFMLPLWRILHLICSYDIKPRVRTTECPIMRGELMLGVAKGCVVDLPPYIFLFLRSEAKTTSSAALSYNLLLTQFLYSVGYMDGPDMERKASICPICRTTLSRSEAQLRQQQQAPTPVQQQEVEKPPHRVYDQE</sequence>
<protein>
    <submittedName>
        <fullName evidence="2">Uncharacterized protein</fullName>
    </submittedName>
</protein>